<evidence type="ECO:0000313" key="2">
    <source>
        <dbReference type="Proteomes" id="UP001152607"/>
    </source>
</evidence>
<sequence>MSDSILGNSIQSCSPFFMRNSETRLSDSNSLFLFFFLLLLLPLSWCLTLPPSPFPLSHRSAHPVPVHRLH</sequence>
<comment type="caution">
    <text evidence="1">The sequence shown here is derived from an EMBL/GenBank/DDBJ whole genome shotgun (WGS) entry which is preliminary data.</text>
</comment>
<keyword evidence="2" id="KW-1185">Reference proteome</keyword>
<name>A0A9W4UJB4_9PLEO</name>
<proteinExistence type="predicted"/>
<accession>A0A9W4UJB4</accession>
<gene>
    <name evidence="1" type="ORF">PDIGIT_LOCUS8403</name>
</gene>
<dbReference type="EMBL" id="CAOQHR010000005">
    <property type="protein sequence ID" value="CAI6335323.1"/>
    <property type="molecule type" value="Genomic_DNA"/>
</dbReference>
<protein>
    <submittedName>
        <fullName evidence="1">Uncharacterized protein</fullName>
    </submittedName>
</protein>
<organism evidence="1 2">
    <name type="scientific">Periconia digitata</name>
    <dbReference type="NCBI Taxonomy" id="1303443"/>
    <lineage>
        <taxon>Eukaryota</taxon>
        <taxon>Fungi</taxon>
        <taxon>Dikarya</taxon>
        <taxon>Ascomycota</taxon>
        <taxon>Pezizomycotina</taxon>
        <taxon>Dothideomycetes</taxon>
        <taxon>Pleosporomycetidae</taxon>
        <taxon>Pleosporales</taxon>
        <taxon>Massarineae</taxon>
        <taxon>Periconiaceae</taxon>
        <taxon>Periconia</taxon>
    </lineage>
</organism>
<reference evidence="1" key="1">
    <citation type="submission" date="2023-01" db="EMBL/GenBank/DDBJ databases">
        <authorList>
            <person name="Van Ghelder C."/>
            <person name="Rancurel C."/>
        </authorList>
    </citation>
    <scope>NUCLEOTIDE SEQUENCE</scope>
    <source>
        <strain evidence="1">CNCM I-4278</strain>
    </source>
</reference>
<dbReference type="Proteomes" id="UP001152607">
    <property type="component" value="Unassembled WGS sequence"/>
</dbReference>
<evidence type="ECO:0000313" key="1">
    <source>
        <dbReference type="EMBL" id="CAI6335323.1"/>
    </source>
</evidence>
<dbReference type="AlphaFoldDB" id="A0A9W4UJB4"/>